<keyword evidence="1" id="KW-1133">Transmembrane helix</keyword>
<protein>
    <submittedName>
        <fullName evidence="3">Sugar phosphate permease</fullName>
    </submittedName>
</protein>
<evidence type="ECO:0000259" key="2">
    <source>
        <dbReference type="PROSITE" id="PS50850"/>
    </source>
</evidence>
<sequence>MDGLTRSSIRLSRGDTAYVVGIVSGAHFLSHVYLLAYPPLFPLIGAEFDLTTTQLGLLVTAIYLPTLVLQLPLGELVDRIGAKRILAAGLVVTSLGVSLSGLATSYWTLLALAFVSGIGQSVFHPADYALLESVTDSTNQGSAFGLHTFGGFAGFAAAPIVTGTIGVRVGWQAALLVVGSLGFVYAAIVLLTTESVYRRQIRDSSPDAGVAVSGAAADVKKTVTDLLGLFRSELLVVFSFYLVSMMAIVAFQSFTTVFAVESLEFAESTANNVLTAYLVGTAVGVVAGGPLADRVPFQPVIVASFTVAAVGVWFAVGMASDAGFVLAASIFGVVGLATGLALPARDKLANSFAAAGSTGKSFGFFFTGLSLGAVISPVLIGAIIDARSVVAALLVAGGFLVVAASIVVAVRLLELPRTNAG</sequence>
<dbReference type="InterPro" id="IPR011701">
    <property type="entry name" value="MFS"/>
</dbReference>
<dbReference type="InterPro" id="IPR036259">
    <property type="entry name" value="MFS_trans_sf"/>
</dbReference>
<dbReference type="GO" id="GO:0005886">
    <property type="term" value="C:plasma membrane"/>
    <property type="evidence" value="ECO:0007669"/>
    <property type="project" value="TreeGrafter"/>
</dbReference>
<dbReference type="PROSITE" id="PS50850">
    <property type="entry name" value="MFS"/>
    <property type="match status" value="1"/>
</dbReference>
<keyword evidence="4" id="KW-1185">Reference proteome</keyword>
<feature type="transmembrane region" description="Helical" evidence="1">
    <location>
        <begin position="322"/>
        <end position="342"/>
    </location>
</feature>
<feature type="transmembrane region" description="Helical" evidence="1">
    <location>
        <begin position="234"/>
        <end position="254"/>
    </location>
</feature>
<dbReference type="RefSeq" id="WP_090376338.1">
    <property type="nucleotide sequence ID" value="NZ_FNLC01000001.1"/>
</dbReference>
<dbReference type="Gene3D" id="1.20.1250.20">
    <property type="entry name" value="MFS general substrate transporter like domains"/>
    <property type="match status" value="2"/>
</dbReference>
<evidence type="ECO:0000313" key="3">
    <source>
        <dbReference type="EMBL" id="SDQ27620.1"/>
    </source>
</evidence>
<feature type="transmembrane region" description="Helical" evidence="1">
    <location>
        <begin position="55"/>
        <end position="73"/>
    </location>
</feature>
<feature type="transmembrane region" description="Helical" evidence="1">
    <location>
        <begin position="171"/>
        <end position="192"/>
    </location>
</feature>
<dbReference type="AlphaFoldDB" id="A0A1H0ZJI9"/>
<dbReference type="PANTHER" id="PTHR43129">
    <property type="entry name" value="FOSMIDOMYCIN RESISTANCE PROTEIN"/>
    <property type="match status" value="1"/>
</dbReference>
<dbReference type="Pfam" id="PF07690">
    <property type="entry name" value="MFS_1"/>
    <property type="match status" value="1"/>
</dbReference>
<feature type="transmembrane region" description="Helical" evidence="1">
    <location>
        <begin position="85"/>
        <end position="103"/>
    </location>
</feature>
<dbReference type="InterPro" id="IPR020846">
    <property type="entry name" value="MFS_dom"/>
</dbReference>
<proteinExistence type="predicted"/>
<keyword evidence="1" id="KW-0472">Membrane</keyword>
<feature type="transmembrane region" description="Helical" evidence="1">
    <location>
        <begin position="16"/>
        <end position="35"/>
    </location>
</feature>
<feature type="transmembrane region" description="Helical" evidence="1">
    <location>
        <begin position="143"/>
        <end position="165"/>
    </location>
</feature>
<gene>
    <name evidence="3" type="ORF">SAMN04489842_0317</name>
</gene>
<feature type="domain" description="Major facilitator superfamily (MFS) profile" evidence="2">
    <location>
        <begin position="19"/>
        <end position="415"/>
    </location>
</feature>
<accession>A0A1H0ZJI9</accession>
<feature type="transmembrane region" description="Helical" evidence="1">
    <location>
        <begin position="362"/>
        <end position="384"/>
    </location>
</feature>
<feature type="transmembrane region" description="Helical" evidence="1">
    <location>
        <begin position="390"/>
        <end position="413"/>
    </location>
</feature>
<evidence type="ECO:0000256" key="1">
    <source>
        <dbReference type="SAM" id="Phobius"/>
    </source>
</evidence>
<dbReference type="SUPFAM" id="SSF103473">
    <property type="entry name" value="MFS general substrate transporter"/>
    <property type="match status" value="1"/>
</dbReference>
<name>A0A1H0ZJI9_NATTX</name>
<dbReference type="PANTHER" id="PTHR43129:SF1">
    <property type="entry name" value="FOSMIDOMYCIN RESISTANCE PROTEIN"/>
    <property type="match status" value="1"/>
</dbReference>
<dbReference type="EMBL" id="FNLC01000001">
    <property type="protein sequence ID" value="SDQ27620.1"/>
    <property type="molecule type" value="Genomic_DNA"/>
</dbReference>
<feature type="transmembrane region" description="Helical" evidence="1">
    <location>
        <begin position="299"/>
        <end position="316"/>
    </location>
</feature>
<dbReference type="OrthoDB" id="117970at2157"/>
<feature type="transmembrane region" description="Helical" evidence="1">
    <location>
        <begin position="274"/>
        <end position="292"/>
    </location>
</feature>
<evidence type="ECO:0000313" key="4">
    <source>
        <dbReference type="Proteomes" id="UP000198848"/>
    </source>
</evidence>
<reference evidence="4" key="1">
    <citation type="submission" date="2016-10" db="EMBL/GenBank/DDBJ databases">
        <authorList>
            <person name="Varghese N."/>
            <person name="Submissions S."/>
        </authorList>
    </citation>
    <scope>NUCLEOTIDE SEQUENCE [LARGE SCALE GENOMIC DNA]</scope>
    <source>
        <strain evidence="4">DSM 24767</strain>
    </source>
</reference>
<keyword evidence="1" id="KW-0812">Transmembrane</keyword>
<dbReference type="GO" id="GO:0022857">
    <property type="term" value="F:transmembrane transporter activity"/>
    <property type="evidence" value="ECO:0007669"/>
    <property type="project" value="InterPro"/>
</dbReference>
<dbReference type="Proteomes" id="UP000198848">
    <property type="component" value="Unassembled WGS sequence"/>
</dbReference>
<dbReference type="STRING" id="1095778.SAMN04489842_0317"/>
<organism evidence="3 4">
    <name type="scientific">Natronobacterium texcoconense</name>
    <dbReference type="NCBI Taxonomy" id="1095778"/>
    <lineage>
        <taxon>Archaea</taxon>
        <taxon>Methanobacteriati</taxon>
        <taxon>Methanobacteriota</taxon>
        <taxon>Stenosarchaea group</taxon>
        <taxon>Halobacteria</taxon>
        <taxon>Halobacteriales</taxon>
        <taxon>Natrialbaceae</taxon>
        <taxon>Natronobacterium</taxon>
    </lineage>
</organism>